<dbReference type="Pfam" id="PF02517">
    <property type="entry name" value="Rce1-like"/>
    <property type="match status" value="1"/>
</dbReference>
<dbReference type="Proteomes" id="UP000051378">
    <property type="component" value="Unassembled WGS sequence"/>
</dbReference>
<dbReference type="GO" id="GO:0080120">
    <property type="term" value="P:CAAX-box protein maturation"/>
    <property type="evidence" value="ECO:0007669"/>
    <property type="project" value="UniProtKB-ARBA"/>
</dbReference>
<dbReference type="InterPro" id="IPR052710">
    <property type="entry name" value="CAAX_protease"/>
</dbReference>
<feature type="transmembrane region" description="Helical" evidence="2">
    <location>
        <begin position="12"/>
        <end position="31"/>
    </location>
</feature>
<feature type="transmembrane region" description="Helical" evidence="2">
    <location>
        <begin position="102"/>
        <end position="120"/>
    </location>
</feature>
<dbReference type="PANTHER" id="PTHR36435:SF1">
    <property type="entry name" value="CAAX AMINO TERMINAL PROTEASE FAMILY PROTEIN"/>
    <property type="match status" value="1"/>
</dbReference>
<dbReference type="PANTHER" id="PTHR36435">
    <property type="entry name" value="SLR1288 PROTEIN"/>
    <property type="match status" value="1"/>
</dbReference>
<dbReference type="PATRIC" id="fig|1423744.4.peg.88"/>
<dbReference type="STRING" id="1423744.FC86_GL000085"/>
<evidence type="ECO:0000259" key="3">
    <source>
        <dbReference type="Pfam" id="PF02517"/>
    </source>
</evidence>
<comment type="similarity">
    <text evidence="1">Belongs to the UPF0177 family.</text>
</comment>
<keyword evidence="2" id="KW-1133">Transmembrane helix</keyword>
<dbReference type="GO" id="GO:0004175">
    <property type="term" value="F:endopeptidase activity"/>
    <property type="evidence" value="ECO:0007669"/>
    <property type="project" value="UniProtKB-ARBA"/>
</dbReference>
<evidence type="ECO:0000256" key="2">
    <source>
        <dbReference type="SAM" id="Phobius"/>
    </source>
</evidence>
<dbReference type="EMBL" id="AYZL01000008">
    <property type="protein sequence ID" value="KRN04637.1"/>
    <property type="molecule type" value="Genomic_DNA"/>
</dbReference>
<evidence type="ECO:0000313" key="4">
    <source>
        <dbReference type="EMBL" id="KRN04637.1"/>
    </source>
</evidence>
<sequence>MRMFILHTREKKALIIAFIYIFLMGIGMITVTKFNLSYQNPNMTNVLVFFELIMSIFTIIGYKKLNMRFLSNSFKYSNWLIPYIIFEIVIVSFFLVKSDFSLNFTQVLIVIITTFFVGFSEELMFRGILLHVFLEKRSIRYSIIASAIAFSLLHSVNVLGGEPFGAMLLQLVLTFVFGIVFSCLAILIRNIIPLMIYHFIWDMVIISGSLTNNNVSAIALFILIFQLIIAIPIVIYTIKKRST</sequence>
<dbReference type="InterPro" id="IPR003675">
    <property type="entry name" value="Rce1/LyrA-like_dom"/>
</dbReference>
<reference evidence="4 5" key="1">
    <citation type="journal article" date="2015" name="Genome Announc.">
        <title>Expanding the biotechnology potential of lactobacilli through comparative genomics of 213 strains and associated genera.</title>
        <authorList>
            <person name="Sun Z."/>
            <person name="Harris H.M."/>
            <person name="McCann A."/>
            <person name="Guo C."/>
            <person name="Argimon S."/>
            <person name="Zhang W."/>
            <person name="Yang X."/>
            <person name="Jeffery I.B."/>
            <person name="Cooney J.C."/>
            <person name="Kagawa T.F."/>
            <person name="Liu W."/>
            <person name="Song Y."/>
            <person name="Salvetti E."/>
            <person name="Wrobel A."/>
            <person name="Rasinkangas P."/>
            <person name="Parkhill J."/>
            <person name="Rea M.C."/>
            <person name="O'Sullivan O."/>
            <person name="Ritari J."/>
            <person name="Douillard F.P."/>
            <person name="Paul Ross R."/>
            <person name="Yang R."/>
            <person name="Briner A.E."/>
            <person name="Felis G.E."/>
            <person name="de Vos W.M."/>
            <person name="Barrangou R."/>
            <person name="Klaenhammer T.R."/>
            <person name="Caufield P.W."/>
            <person name="Cui Y."/>
            <person name="Zhang H."/>
            <person name="O'Toole P.W."/>
        </authorList>
    </citation>
    <scope>NUCLEOTIDE SEQUENCE [LARGE SCALE GENOMIC DNA]</scope>
    <source>
        <strain evidence="4 5">DSM 23037</strain>
    </source>
</reference>
<evidence type="ECO:0000256" key="1">
    <source>
        <dbReference type="ARBA" id="ARBA00009067"/>
    </source>
</evidence>
<feature type="transmembrane region" description="Helical" evidence="2">
    <location>
        <begin position="141"/>
        <end position="160"/>
    </location>
</feature>
<feature type="transmembrane region" description="Helical" evidence="2">
    <location>
        <begin position="166"/>
        <end position="187"/>
    </location>
</feature>
<feature type="transmembrane region" description="Helical" evidence="2">
    <location>
        <begin position="217"/>
        <end position="238"/>
    </location>
</feature>
<gene>
    <name evidence="4" type="ORF">FC86_GL000085</name>
</gene>
<keyword evidence="2" id="KW-0472">Membrane</keyword>
<feature type="transmembrane region" description="Helical" evidence="2">
    <location>
        <begin position="194"/>
        <end position="211"/>
    </location>
</feature>
<proteinExistence type="inferred from homology"/>
<keyword evidence="2" id="KW-0812">Transmembrane</keyword>
<evidence type="ECO:0000313" key="5">
    <source>
        <dbReference type="Proteomes" id="UP000051378"/>
    </source>
</evidence>
<feature type="transmembrane region" description="Helical" evidence="2">
    <location>
        <begin position="74"/>
        <end position="96"/>
    </location>
</feature>
<accession>A0A0R2DWI4</accession>
<dbReference type="AlphaFoldDB" id="A0A0R2DWI4"/>
<keyword evidence="5" id="KW-1185">Reference proteome</keyword>
<protein>
    <recommendedName>
        <fullName evidence="3">CAAX prenyl protease 2/Lysostaphin resistance protein A-like domain-containing protein</fullName>
    </recommendedName>
</protein>
<name>A0A0R2DWI4_9LACO</name>
<feature type="transmembrane region" description="Helical" evidence="2">
    <location>
        <begin position="43"/>
        <end position="62"/>
    </location>
</feature>
<organism evidence="4 5">
    <name type="scientific">Holzapfeliella floricola DSM 23037 = JCM 16512</name>
    <dbReference type="NCBI Taxonomy" id="1423744"/>
    <lineage>
        <taxon>Bacteria</taxon>
        <taxon>Bacillati</taxon>
        <taxon>Bacillota</taxon>
        <taxon>Bacilli</taxon>
        <taxon>Lactobacillales</taxon>
        <taxon>Lactobacillaceae</taxon>
        <taxon>Holzapfeliella</taxon>
    </lineage>
</organism>
<feature type="domain" description="CAAX prenyl protease 2/Lysostaphin resistance protein A-like" evidence="3">
    <location>
        <begin position="105"/>
        <end position="204"/>
    </location>
</feature>
<comment type="caution">
    <text evidence="4">The sequence shown here is derived from an EMBL/GenBank/DDBJ whole genome shotgun (WGS) entry which is preliminary data.</text>
</comment>